<dbReference type="InterPro" id="IPR001347">
    <property type="entry name" value="SIS_dom"/>
</dbReference>
<dbReference type="OrthoDB" id="9810929at2"/>
<reference evidence="2 3" key="1">
    <citation type="submission" date="2019-07" db="EMBL/GenBank/DDBJ databases">
        <title>Caenimonas sedimenti sp. nov., isolated from activated sludge.</title>
        <authorList>
            <person name="Xu J."/>
        </authorList>
    </citation>
    <scope>NUCLEOTIDE SEQUENCE [LARGE SCALE GENOMIC DNA]</scope>
    <source>
        <strain evidence="2 3">HX-9-20</strain>
    </source>
</reference>
<dbReference type="InterPro" id="IPR035461">
    <property type="entry name" value="GmhA/DiaA"/>
</dbReference>
<dbReference type="Proteomes" id="UP000318199">
    <property type="component" value="Unassembled WGS sequence"/>
</dbReference>
<comment type="caution">
    <text evidence="2">The sequence shown here is derived from an EMBL/GenBank/DDBJ whole genome shotgun (WGS) entry which is preliminary data.</text>
</comment>
<dbReference type="SUPFAM" id="SSF53697">
    <property type="entry name" value="SIS domain"/>
    <property type="match status" value="1"/>
</dbReference>
<organism evidence="2 3">
    <name type="scientific">Caenimonas sedimenti</name>
    <dbReference type="NCBI Taxonomy" id="2596921"/>
    <lineage>
        <taxon>Bacteria</taxon>
        <taxon>Pseudomonadati</taxon>
        <taxon>Pseudomonadota</taxon>
        <taxon>Betaproteobacteria</taxon>
        <taxon>Burkholderiales</taxon>
        <taxon>Comamonadaceae</taxon>
        <taxon>Caenimonas</taxon>
    </lineage>
</organism>
<dbReference type="EMBL" id="VOBQ01000021">
    <property type="protein sequence ID" value="TWO68002.1"/>
    <property type="molecule type" value="Genomic_DNA"/>
</dbReference>
<dbReference type="RefSeq" id="WP_145895660.1">
    <property type="nucleotide sequence ID" value="NZ_VOBQ01000021.1"/>
</dbReference>
<dbReference type="InterPro" id="IPR046348">
    <property type="entry name" value="SIS_dom_sf"/>
</dbReference>
<name>A0A562ZHE7_9BURK</name>
<gene>
    <name evidence="2" type="ORF">FN976_23940</name>
</gene>
<accession>A0A562ZHE7</accession>
<dbReference type="PANTHER" id="PTHR30390:SF7">
    <property type="entry name" value="PHOSPHOHEPTOSE ISOMERASE"/>
    <property type="match status" value="1"/>
</dbReference>
<feature type="domain" description="SIS" evidence="1">
    <location>
        <begin position="40"/>
        <end position="199"/>
    </location>
</feature>
<dbReference type="GO" id="GO:1901135">
    <property type="term" value="P:carbohydrate derivative metabolic process"/>
    <property type="evidence" value="ECO:0007669"/>
    <property type="project" value="InterPro"/>
</dbReference>
<dbReference type="Gene3D" id="3.40.50.10490">
    <property type="entry name" value="Glucose-6-phosphate isomerase like protein, domain 1"/>
    <property type="match status" value="1"/>
</dbReference>
<sequence length="204" mass="21549">MTDIPRQHIDAALREARAALDSLMGDEVLLADIERAATLLIHAFEQGGRVYSCGNGGSMSDAMHFAEELTGRYRGNRAGLPAQAISDVGHLTCVANDFGYDQVFARYVLSHGRAGDCLLGISTSGGSANVVNAAVAAKDRGMTVLALTGKPTSALGALADVCIATPGGAFADRAQELHIKVIHILIELVERHFFPDNYDLPEAS</sequence>
<dbReference type="PANTHER" id="PTHR30390">
    <property type="entry name" value="SEDOHEPTULOSE 7-PHOSPHATE ISOMERASE / DNAA INITIATOR-ASSOCIATING FACTOR FOR REPLICATION INITIATION"/>
    <property type="match status" value="1"/>
</dbReference>
<dbReference type="Pfam" id="PF13580">
    <property type="entry name" value="SIS_2"/>
    <property type="match status" value="1"/>
</dbReference>
<protein>
    <submittedName>
        <fullName evidence="2">SIS domain-containing protein</fullName>
    </submittedName>
</protein>
<dbReference type="InterPro" id="IPR050099">
    <property type="entry name" value="SIS_GmhA/DiaA_subfam"/>
</dbReference>
<evidence type="ECO:0000313" key="2">
    <source>
        <dbReference type="EMBL" id="TWO68002.1"/>
    </source>
</evidence>
<evidence type="ECO:0000313" key="3">
    <source>
        <dbReference type="Proteomes" id="UP000318199"/>
    </source>
</evidence>
<keyword evidence="3" id="KW-1185">Reference proteome</keyword>
<dbReference type="AlphaFoldDB" id="A0A562ZHE7"/>
<proteinExistence type="predicted"/>
<dbReference type="GO" id="GO:0097367">
    <property type="term" value="F:carbohydrate derivative binding"/>
    <property type="evidence" value="ECO:0007669"/>
    <property type="project" value="InterPro"/>
</dbReference>
<evidence type="ECO:0000259" key="1">
    <source>
        <dbReference type="PROSITE" id="PS51464"/>
    </source>
</evidence>
<dbReference type="CDD" id="cd05006">
    <property type="entry name" value="SIS_GmhA"/>
    <property type="match status" value="1"/>
</dbReference>
<dbReference type="PROSITE" id="PS51464">
    <property type="entry name" value="SIS"/>
    <property type="match status" value="1"/>
</dbReference>